<accession>A0A916XBS6</accession>
<reference evidence="3" key="2">
    <citation type="submission" date="2020-09" db="EMBL/GenBank/DDBJ databases">
        <authorList>
            <person name="Sun Q."/>
            <person name="Zhou Y."/>
        </authorList>
    </citation>
    <scope>NUCLEOTIDE SEQUENCE</scope>
    <source>
        <strain evidence="3">CGMCC 1.12919</strain>
    </source>
</reference>
<dbReference type="RefSeq" id="WP_188609099.1">
    <property type="nucleotide sequence ID" value="NZ_BMGG01000003.1"/>
</dbReference>
<dbReference type="InterPro" id="IPR025333">
    <property type="entry name" value="DUF4239"/>
</dbReference>
<feature type="signal peptide" evidence="2">
    <location>
        <begin position="1"/>
        <end position="23"/>
    </location>
</feature>
<feature type="transmembrane region" description="Helical" evidence="1">
    <location>
        <begin position="206"/>
        <end position="226"/>
    </location>
</feature>
<protein>
    <recommendedName>
        <fullName evidence="5">DUF4239 domain-containing protein</fullName>
    </recommendedName>
</protein>
<keyword evidence="1" id="KW-0812">Transmembrane</keyword>
<evidence type="ECO:0008006" key="5">
    <source>
        <dbReference type="Google" id="ProtNLM"/>
    </source>
</evidence>
<organism evidence="3 4">
    <name type="scientific">Chelatococcus reniformis</name>
    <dbReference type="NCBI Taxonomy" id="1494448"/>
    <lineage>
        <taxon>Bacteria</taxon>
        <taxon>Pseudomonadati</taxon>
        <taxon>Pseudomonadota</taxon>
        <taxon>Alphaproteobacteria</taxon>
        <taxon>Hyphomicrobiales</taxon>
        <taxon>Chelatococcaceae</taxon>
        <taxon>Chelatococcus</taxon>
    </lineage>
</organism>
<dbReference type="Proteomes" id="UP000637002">
    <property type="component" value="Unassembled WGS sequence"/>
</dbReference>
<evidence type="ECO:0000256" key="2">
    <source>
        <dbReference type="SAM" id="SignalP"/>
    </source>
</evidence>
<feature type="chain" id="PRO_5037111319" description="DUF4239 domain-containing protein" evidence="2">
    <location>
        <begin position="24"/>
        <end position="252"/>
    </location>
</feature>
<keyword evidence="4" id="KW-1185">Reference proteome</keyword>
<keyword evidence="1" id="KW-1133">Transmembrane helix</keyword>
<keyword evidence="1" id="KW-0472">Membrane</keyword>
<sequence length="252" mass="27287">MNSYAVAAAIFVCVLGSALLAMAVNPKLPERHLSAETRDVVKLGIGVVAAMTSLILGLLISSVKTSFDETDQNIRQFSTYIIMLDASLRHFGPLGQAARGNLVTYTRQALDDTWPDDPKRTVVENPKSADLLQQVEDDIYLIQPANQDGKDLKAEVVQIYRNLVSMRWKVIVGNSSTVTPLLVVSLTVWISLIFASFGLFAPHNALSVAALVMCALSIATAMFLIVEMSDPFTGVMSISPAPVRNALAHQLS</sequence>
<evidence type="ECO:0000313" key="4">
    <source>
        <dbReference type="Proteomes" id="UP000637002"/>
    </source>
</evidence>
<evidence type="ECO:0000313" key="3">
    <source>
        <dbReference type="EMBL" id="GGC62313.1"/>
    </source>
</evidence>
<dbReference type="AlphaFoldDB" id="A0A916XBS6"/>
<feature type="transmembrane region" description="Helical" evidence="1">
    <location>
        <begin position="177"/>
        <end position="200"/>
    </location>
</feature>
<keyword evidence="2" id="KW-0732">Signal</keyword>
<proteinExistence type="predicted"/>
<reference evidence="3" key="1">
    <citation type="journal article" date="2014" name="Int. J. Syst. Evol. Microbiol.">
        <title>Complete genome sequence of Corynebacterium casei LMG S-19264T (=DSM 44701T), isolated from a smear-ripened cheese.</title>
        <authorList>
            <consortium name="US DOE Joint Genome Institute (JGI-PGF)"/>
            <person name="Walter F."/>
            <person name="Albersmeier A."/>
            <person name="Kalinowski J."/>
            <person name="Ruckert C."/>
        </authorList>
    </citation>
    <scope>NUCLEOTIDE SEQUENCE</scope>
    <source>
        <strain evidence="3">CGMCC 1.12919</strain>
    </source>
</reference>
<dbReference type="Pfam" id="PF14023">
    <property type="entry name" value="Bestrophin-like"/>
    <property type="match status" value="1"/>
</dbReference>
<evidence type="ECO:0000256" key="1">
    <source>
        <dbReference type="SAM" id="Phobius"/>
    </source>
</evidence>
<name>A0A916XBS6_9HYPH</name>
<feature type="transmembrane region" description="Helical" evidence="1">
    <location>
        <begin position="39"/>
        <end position="60"/>
    </location>
</feature>
<gene>
    <name evidence="3" type="ORF">GCM10010994_21110</name>
</gene>
<dbReference type="EMBL" id="BMGG01000003">
    <property type="protein sequence ID" value="GGC62313.1"/>
    <property type="molecule type" value="Genomic_DNA"/>
</dbReference>
<comment type="caution">
    <text evidence="3">The sequence shown here is derived from an EMBL/GenBank/DDBJ whole genome shotgun (WGS) entry which is preliminary data.</text>
</comment>